<evidence type="ECO:0000256" key="7">
    <source>
        <dbReference type="RuleBase" id="RU363032"/>
    </source>
</evidence>
<keyword evidence="2 7" id="KW-0813">Transport</keyword>
<dbReference type="Pfam" id="PF00528">
    <property type="entry name" value="BPD_transp_1"/>
    <property type="match status" value="1"/>
</dbReference>
<feature type="transmembrane region" description="Helical" evidence="7">
    <location>
        <begin position="239"/>
        <end position="261"/>
    </location>
</feature>
<feature type="domain" description="ABC transmembrane type-1" evidence="8">
    <location>
        <begin position="73"/>
        <end position="262"/>
    </location>
</feature>
<feature type="transmembrane region" description="Helical" evidence="7">
    <location>
        <begin position="186"/>
        <end position="219"/>
    </location>
</feature>
<keyword evidence="4 7" id="KW-0812">Transmembrane</keyword>
<evidence type="ECO:0000259" key="8">
    <source>
        <dbReference type="PROSITE" id="PS50928"/>
    </source>
</evidence>
<evidence type="ECO:0000313" key="9">
    <source>
        <dbReference type="EMBL" id="NML46115.1"/>
    </source>
</evidence>
<proteinExistence type="inferred from homology"/>
<evidence type="ECO:0000256" key="2">
    <source>
        <dbReference type="ARBA" id="ARBA00022448"/>
    </source>
</evidence>
<feature type="transmembrane region" description="Helical" evidence="7">
    <location>
        <begin position="12"/>
        <end position="34"/>
    </location>
</feature>
<feature type="transmembrane region" description="Helical" evidence="7">
    <location>
        <begin position="112"/>
        <end position="133"/>
    </location>
</feature>
<dbReference type="AlphaFoldDB" id="A0A848H5P5"/>
<evidence type="ECO:0000256" key="3">
    <source>
        <dbReference type="ARBA" id="ARBA00022475"/>
    </source>
</evidence>
<evidence type="ECO:0000313" key="10">
    <source>
        <dbReference type="Proteomes" id="UP000541185"/>
    </source>
</evidence>
<sequence>MSKWKQFKRSRLALPGLVLFAAFVLAGLLAPLIAPHDPLQGDLANVMSTPSAQHWFGTDELGRDILSRILFGARISLVEGVLSAALAAAIGVPIGMLSAYAGGKVDTVIMRLIDVLLAFPGVLLAIVIISILGPSLANAILAVAIYTIPIFARFARGQTLSVKEEPYIEACRAMGMSNLRLLARHVLPNIAATVLALATLRVGINILTCASLSFLGLGAQAPLPEWGAMLANSRTALLIAPHMALFPGVAILLLVFGLNLFQDGLQVVLDPKSRGRA</sequence>
<dbReference type="CDD" id="cd06261">
    <property type="entry name" value="TM_PBP2"/>
    <property type="match status" value="1"/>
</dbReference>
<comment type="similarity">
    <text evidence="7">Belongs to the binding-protein-dependent transport system permease family.</text>
</comment>
<keyword evidence="5 7" id="KW-1133">Transmembrane helix</keyword>
<evidence type="ECO:0000256" key="4">
    <source>
        <dbReference type="ARBA" id="ARBA00022692"/>
    </source>
</evidence>
<comment type="subcellular location">
    <subcellularLocation>
        <location evidence="1 7">Cell membrane</location>
        <topology evidence="1 7">Multi-pass membrane protein</topology>
    </subcellularLocation>
</comment>
<feature type="transmembrane region" description="Helical" evidence="7">
    <location>
        <begin position="139"/>
        <end position="155"/>
    </location>
</feature>
<dbReference type="PANTHER" id="PTHR43386:SF25">
    <property type="entry name" value="PEPTIDE ABC TRANSPORTER PERMEASE PROTEIN"/>
    <property type="match status" value="1"/>
</dbReference>
<dbReference type="EMBL" id="JABBFX010000002">
    <property type="protein sequence ID" value="NML46115.1"/>
    <property type="molecule type" value="Genomic_DNA"/>
</dbReference>
<dbReference type="InterPro" id="IPR035906">
    <property type="entry name" value="MetI-like_sf"/>
</dbReference>
<dbReference type="GO" id="GO:0055085">
    <property type="term" value="P:transmembrane transport"/>
    <property type="evidence" value="ECO:0007669"/>
    <property type="project" value="InterPro"/>
</dbReference>
<protein>
    <submittedName>
        <fullName evidence="9">ABC transporter permease</fullName>
    </submittedName>
</protein>
<dbReference type="SUPFAM" id="SSF161098">
    <property type="entry name" value="MetI-like"/>
    <property type="match status" value="1"/>
</dbReference>
<keyword evidence="3" id="KW-1003">Cell membrane</keyword>
<keyword evidence="10" id="KW-1185">Reference proteome</keyword>
<dbReference type="GO" id="GO:0005886">
    <property type="term" value="C:plasma membrane"/>
    <property type="evidence" value="ECO:0007669"/>
    <property type="project" value="UniProtKB-SubCell"/>
</dbReference>
<organism evidence="9 10">
    <name type="scientific">Ramlibacter agri</name>
    <dbReference type="NCBI Taxonomy" id="2728837"/>
    <lineage>
        <taxon>Bacteria</taxon>
        <taxon>Pseudomonadati</taxon>
        <taxon>Pseudomonadota</taxon>
        <taxon>Betaproteobacteria</taxon>
        <taxon>Burkholderiales</taxon>
        <taxon>Comamonadaceae</taxon>
        <taxon>Ramlibacter</taxon>
    </lineage>
</organism>
<dbReference type="Pfam" id="PF12911">
    <property type="entry name" value="OppC_N"/>
    <property type="match status" value="1"/>
</dbReference>
<accession>A0A848H5P5</accession>
<dbReference type="InterPro" id="IPR050366">
    <property type="entry name" value="BP-dependent_transpt_permease"/>
</dbReference>
<gene>
    <name evidence="9" type="ORF">HHL11_20375</name>
</gene>
<dbReference type="Proteomes" id="UP000541185">
    <property type="component" value="Unassembled WGS sequence"/>
</dbReference>
<dbReference type="InterPro" id="IPR025966">
    <property type="entry name" value="OppC_N"/>
</dbReference>
<comment type="caution">
    <text evidence="9">The sequence shown here is derived from an EMBL/GenBank/DDBJ whole genome shotgun (WGS) entry which is preliminary data.</text>
</comment>
<dbReference type="RefSeq" id="WP_169420400.1">
    <property type="nucleotide sequence ID" value="NZ_JABBFX010000002.1"/>
</dbReference>
<keyword evidence="6 7" id="KW-0472">Membrane</keyword>
<feature type="transmembrane region" description="Helical" evidence="7">
    <location>
        <begin position="80"/>
        <end position="100"/>
    </location>
</feature>
<evidence type="ECO:0000256" key="1">
    <source>
        <dbReference type="ARBA" id="ARBA00004651"/>
    </source>
</evidence>
<dbReference type="PROSITE" id="PS50928">
    <property type="entry name" value="ABC_TM1"/>
    <property type="match status" value="1"/>
</dbReference>
<reference evidence="9 10" key="1">
    <citation type="submission" date="2020-04" db="EMBL/GenBank/DDBJ databases">
        <title>Ramlibacter sp. G-1-2-2 isolated from soil.</title>
        <authorList>
            <person name="Dahal R.H."/>
        </authorList>
    </citation>
    <scope>NUCLEOTIDE SEQUENCE [LARGE SCALE GENOMIC DNA]</scope>
    <source>
        <strain evidence="9 10">G-1-2-2</strain>
    </source>
</reference>
<name>A0A848H5P5_9BURK</name>
<evidence type="ECO:0000256" key="6">
    <source>
        <dbReference type="ARBA" id="ARBA00023136"/>
    </source>
</evidence>
<dbReference type="Gene3D" id="1.10.3720.10">
    <property type="entry name" value="MetI-like"/>
    <property type="match status" value="1"/>
</dbReference>
<dbReference type="InterPro" id="IPR000515">
    <property type="entry name" value="MetI-like"/>
</dbReference>
<evidence type="ECO:0000256" key="5">
    <source>
        <dbReference type="ARBA" id="ARBA00022989"/>
    </source>
</evidence>
<dbReference type="PANTHER" id="PTHR43386">
    <property type="entry name" value="OLIGOPEPTIDE TRANSPORT SYSTEM PERMEASE PROTEIN APPC"/>
    <property type="match status" value="1"/>
</dbReference>